<feature type="transmembrane region" description="Helical" evidence="9">
    <location>
        <begin position="57"/>
        <end position="83"/>
    </location>
</feature>
<evidence type="ECO:0000256" key="9">
    <source>
        <dbReference type="HAMAP-Rule" id="MF_00422"/>
    </source>
</evidence>
<evidence type="ECO:0000256" key="8">
    <source>
        <dbReference type="ARBA" id="ARBA00023136"/>
    </source>
</evidence>
<dbReference type="Gene3D" id="1.20.5.1030">
    <property type="entry name" value="Preprotein translocase secy subunit"/>
    <property type="match status" value="1"/>
</dbReference>
<evidence type="ECO:0000256" key="6">
    <source>
        <dbReference type="ARBA" id="ARBA00022989"/>
    </source>
</evidence>
<gene>
    <name evidence="9" type="primary">secE</name>
    <name evidence="10" type="ORF">DES36_10488</name>
</gene>
<dbReference type="GO" id="GO:0043952">
    <property type="term" value="P:protein transport by the Sec complex"/>
    <property type="evidence" value="ECO:0007669"/>
    <property type="project" value="UniProtKB-UniRule"/>
</dbReference>
<dbReference type="Proteomes" id="UP000253490">
    <property type="component" value="Unassembled WGS sequence"/>
</dbReference>
<dbReference type="Pfam" id="PF00584">
    <property type="entry name" value="SecE"/>
    <property type="match status" value="1"/>
</dbReference>
<dbReference type="GO" id="GO:0065002">
    <property type="term" value="P:intracellular protein transmembrane transport"/>
    <property type="evidence" value="ECO:0007669"/>
    <property type="project" value="UniProtKB-UniRule"/>
</dbReference>
<evidence type="ECO:0000313" key="10">
    <source>
        <dbReference type="EMBL" id="RBP67386.1"/>
    </source>
</evidence>
<keyword evidence="6 9" id="KW-1133">Transmembrane helix</keyword>
<accession>A0A366IAP7</accession>
<evidence type="ECO:0000313" key="11">
    <source>
        <dbReference type="Proteomes" id="UP000253490"/>
    </source>
</evidence>
<dbReference type="GO" id="GO:0009306">
    <property type="term" value="P:protein secretion"/>
    <property type="evidence" value="ECO:0007669"/>
    <property type="project" value="UniProtKB-UniRule"/>
</dbReference>
<evidence type="ECO:0000256" key="4">
    <source>
        <dbReference type="ARBA" id="ARBA00022692"/>
    </source>
</evidence>
<evidence type="ECO:0000256" key="1">
    <source>
        <dbReference type="ARBA" id="ARBA00004370"/>
    </source>
</evidence>
<comment type="subunit">
    <text evidence="9">Component of the Sec protein translocase complex. Heterotrimer consisting of SecY, SecE and SecG subunits. The heterotrimers can form oligomers, although 1 heterotrimer is thought to be able to translocate proteins. Interacts with the ribosome. Interacts with SecDF, and other proteins may be involved. Interacts with SecA.</text>
</comment>
<proteinExistence type="inferred from homology"/>
<dbReference type="HAMAP" id="MF_00422">
    <property type="entry name" value="SecE"/>
    <property type="match status" value="1"/>
</dbReference>
<evidence type="ECO:0000256" key="3">
    <source>
        <dbReference type="ARBA" id="ARBA00022475"/>
    </source>
</evidence>
<keyword evidence="7 9" id="KW-0811">Translocation</keyword>
<keyword evidence="11" id="KW-1185">Reference proteome</keyword>
<reference evidence="10 11" key="1">
    <citation type="submission" date="2018-06" db="EMBL/GenBank/DDBJ databases">
        <title>Genomic Encyclopedia of Type Strains, Phase IV (KMG-IV): sequencing the most valuable type-strain genomes for metagenomic binning, comparative biology and taxonomic classification.</title>
        <authorList>
            <person name="Goeker M."/>
        </authorList>
    </citation>
    <scope>NUCLEOTIDE SEQUENCE [LARGE SCALE GENOMIC DNA]</scope>
    <source>
        <strain evidence="10 11">DSM 22112</strain>
    </source>
</reference>
<evidence type="ECO:0000256" key="7">
    <source>
        <dbReference type="ARBA" id="ARBA00023010"/>
    </source>
</evidence>
<dbReference type="InterPro" id="IPR001901">
    <property type="entry name" value="Translocase_SecE/Sec61-g"/>
</dbReference>
<sequence length="84" mass="9755">MAKKEVKQTKEVKKSKEVKKNKESFWKSFTGFFKSVWYEIKKVNWPTRPELIQHTSVVLGIVLIMTAIVWVIDFGIGSILSLII</sequence>
<keyword evidence="8 9" id="KW-0472">Membrane</keyword>
<comment type="function">
    <text evidence="9">Essential subunit of the Sec protein translocation channel SecYEG. Clamps together the 2 halves of SecY. May contact the channel plug during translocation.</text>
</comment>
<comment type="similarity">
    <text evidence="9">Belongs to the SecE/SEC61-gamma family.</text>
</comment>
<dbReference type="GO" id="GO:0006605">
    <property type="term" value="P:protein targeting"/>
    <property type="evidence" value="ECO:0007669"/>
    <property type="project" value="UniProtKB-UniRule"/>
</dbReference>
<dbReference type="EMBL" id="QNRX01000004">
    <property type="protein sequence ID" value="RBP67386.1"/>
    <property type="molecule type" value="Genomic_DNA"/>
</dbReference>
<dbReference type="RefSeq" id="WP_113919948.1">
    <property type="nucleotide sequence ID" value="NZ_QNRX01000004.1"/>
</dbReference>
<evidence type="ECO:0000256" key="5">
    <source>
        <dbReference type="ARBA" id="ARBA00022927"/>
    </source>
</evidence>
<keyword evidence="5 9" id="KW-0653">Protein transport</keyword>
<keyword evidence="3 9" id="KW-1003">Cell membrane</keyword>
<dbReference type="PRINTS" id="PR01650">
    <property type="entry name" value="SECETRNLCASE"/>
</dbReference>
<dbReference type="InterPro" id="IPR038379">
    <property type="entry name" value="SecE_sf"/>
</dbReference>
<dbReference type="GO" id="GO:0008320">
    <property type="term" value="F:protein transmembrane transporter activity"/>
    <property type="evidence" value="ECO:0007669"/>
    <property type="project" value="UniProtKB-UniRule"/>
</dbReference>
<protein>
    <recommendedName>
        <fullName evidence="9">Protein translocase subunit SecE</fullName>
    </recommendedName>
</protein>
<comment type="caution">
    <text evidence="10">The sequence shown here is derived from an EMBL/GenBank/DDBJ whole genome shotgun (WGS) entry which is preliminary data.</text>
</comment>
<evidence type="ECO:0000256" key="2">
    <source>
        <dbReference type="ARBA" id="ARBA00022448"/>
    </source>
</evidence>
<organism evidence="10 11">
    <name type="scientific">Alkalibaculum bacchi</name>
    <dbReference type="NCBI Taxonomy" id="645887"/>
    <lineage>
        <taxon>Bacteria</taxon>
        <taxon>Bacillati</taxon>
        <taxon>Bacillota</taxon>
        <taxon>Clostridia</taxon>
        <taxon>Eubacteriales</taxon>
        <taxon>Eubacteriaceae</taxon>
        <taxon>Alkalibaculum</taxon>
    </lineage>
</organism>
<name>A0A366IAP7_9FIRM</name>
<keyword evidence="4 9" id="KW-0812">Transmembrane</keyword>
<dbReference type="PANTHER" id="PTHR33910">
    <property type="entry name" value="PROTEIN TRANSLOCASE SUBUNIT SECE"/>
    <property type="match status" value="1"/>
</dbReference>
<dbReference type="PANTHER" id="PTHR33910:SF1">
    <property type="entry name" value="PROTEIN TRANSLOCASE SUBUNIT SECE"/>
    <property type="match status" value="1"/>
</dbReference>
<dbReference type="AlphaFoldDB" id="A0A366IAP7"/>
<dbReference type="NCBIfam" id="TIGR00964">
    <property type="entry name" value="secE_bact"/>
    <property type="match status" value="1"/>
</dbReference>
<keyword evidence="2 9" id="KW-0813">Transport</keyword>
<dbReference type="GO" id="GO:0005886">
    <property type="term" value="C:plasma membrane"/>
    <property type="evidence" value="ECO:0007669"/>
    <property type="project" value="UniProtKB-SubCell"/>
</dbReference>
<dbReference type="OrthoDB" id="9799073at2"/>
<dbReference type="InterPro" id="IPR005807">
    <property type="entry name" value="SecE_bac"/>
</dbReference>
<comment type="subcellular location">
    <subcellularLocation>
        <location evidence="9">Cell membrane</location>
        <topology evidence="9">Single-pass membrane protein</topology>
    </subcellularLocation>
    <subcellularLocation>
        <location evidence="1">Membrane</location>
    </subcellularLocation>
</comment>